<dbReference type="AlphaFoldDB" id="A0A644ZZN6"/>
<evidence type="ECO:0000256" key="1">
    <source>
        <dbReference type="ARBA" id="ARBA00004370"/>
    </source>
</evidence>
<evidence type="ECO:0000256" key="7">
    <source>
        <dbReference type="ARBA" id="ARBA00023136"/>
    </source>
</evidence>
<keyword evidence="3 8" id="KW-0812">Transmembrane</keyword>
<reference evidence="9" key="1">
    <citation type="submission" date="2019-08" db="EMBL/GenBank/DDBJ databases">
        <authorList>
            <person name="Kucharzyk K."/>
            <person name="Murdoch R.W."/>
            <person name="Higgins S."/>
            <person name="Loffler F."/>
        </authorList>
    </citation>
    <scope>NUCLEOTIDE SEQUENCE</scope>
</reference>
<evidence type="ECO:0000256" key="8">
    <source>
        <dbReference type="SAM" id="Phobius"/>
    </source>
</evidence>
<accession>A0A644ZZN6</accession>
<evidence type="ECO:0000313" key="9">
    <source>
        <dbReference type="EMBL" id="MPM43034.1"/>
    </source>
</evidence>
<keyword evidence="2" id="KW-0813">Transport</keyword>
<dbReference type="GO" id="GO:0006605">
    <property type="term" value="P:protein targeting"/>
    <property type="evidence" value="ECO:0007669"/>
    <property type="project" value="InterPro"/>
</dbReference>
<name>A0A644ZZN6_9ZZZZ</name>
<keyword evidence="5 8" id="KW-1133">Transmembrane helix</keyword>
<dbReference type="EMBL" id="VSSQ01009950">
    <property type="protein sequence ID" value="MPM43034.1"/>
    <property type="molecule type" value="Genomic_DNA"/>
</dbReference>
<dbReference type="GO" id="GO:0006886">
    <property type="term" value="P:intracellular protein transport"/>
    <property type="evidence" value="ECO:0007669"/>
    <property type="project" value="InterPro"/>
</dbReference>
<evidence type="ECO:0008006" key="10">
    <source>
        <dbReference type="Google" id="ProtNLM"/>
    </source>
</evidence>
<evidence type="ECO:0000256" key="6">
    <source>
        <dbReference type="ARBA" id="ARBA00023010"/>
    </source>
</evidence>
<evidence type="ECO:0000256" key="5">
    <source>
        <dbReference type="ARBA" id="ARBA00022989"/>
    </source>
</evidence>
<dbReference type="Pfam" id="PF00584">
    <property type="entry name" value="SecE"/>
    <property type="match status" value="1"/>
</dbReference>
<dbReference type="GO" id="GO:0016020">
    <property type="term" value="C:membrane"/>
    <property type="evidence" value="ECO:0007669"/>
    <property type="project" value="UniProtKB-SubCell"/>
</dbReference>
<keyword evidence="7 8" id="KW-0472">Membrane</keyword>
<sequence length="60" mass="7068">MKWFSFSGIFEEIRKIRWPKKEDMWKDSQTVIIFIVGFGLYFVICEFVVAKFLSVLGIGS</sequence>
<dbReference type="GO" id="GO:0008320">
    <property type="term" value="F:protein transmembrane transporter activity"/>
    <property type="evidence" value="ECO:0007669"/>
    <property type="project" value="InterPro"/>
</dbReference>
<dbReference type="InterPro" id="IPR001901">
    <property type="entry name" value="Translocase_SecE/Sec61-g"/>
</dbReference>
<proteinExistence type="predicted"/>
<dbReference type="GO" id="GO:0009306">
    <property type="term" value="P:protein secretion"/>
    <property type="evidence" value="ECO:0007669"/>
    <property type="project" value="InterPro"/>
</dbReference>
<evidence type="ECO:0000256" key="2">
    <source>
        <dbReference type="ARBA" id="ARBA00022448"/>
    </source>
</evidence>
<organism evidence="9">
    <name type="scientific">bioreactor metagenome</name>
    <dbReference type="NCBI Taxonomy" id="1076179"/>
    <lineage>
        <taxon>unclassified sequences</taxon>
        <taxon>metagenomes</taxon>
        <taxon>ecological metagenomes</taxon>
    </lineage>
</organism>
<comment type="caution">
    <text evidence="9">The sequence shown here is derived from an EMBL/GenBank/DDBJ whole genome shotgun (WGS) entry which is preliminary data.</text>
</comment>
<keyword evidence="6" id="KW-0811">Translocation</keyword>
<gene>
    <name evidence="9" type="ORF">SDC9_89706</name>
</gene>
<evidence type="ECO:0000256" key="4">
    <source>
        <dbReference type="ARBA" id="ARBA00022927"/>
    </source>
</evidence>
<keyword evidence="4" id="KW-0653">Protein transport</keyword>
<dbReference type="Gene3D" id="1.20.5.1030">
    <property type="entry name" value="Preprotein translocase secy subunit"/>
    <property type="match status" value="1"/>
</dbReference>
<evidence type="ECO:0000256" key="3">
    <source>
        <dbReference type="ARBA" id="ARBA00022692"/>
    </source>
</evidence>
<comment type="subcellular location">
    <subcellularLocation>
        <location evidence="1">Membrane</location>
    </subcellularLocation>
</comment>
<protein>
    <recommendedName>
        <fullName evidence="10">Protein translocase subunit SecE</fullName>
    </recommendedName>
</protein>
<dbReference type="InterPro" id="IPR005807">
    <property type="entry name" value="SecE_bac"/>
</dbReference>
<dbReference type="NCBIfam" id="TIGR00964">
    <property type="entry name" value="secE_bact"/>
    <property type="match status" value="1"/>
</dbReference>
<feature type="transmembrane region" description="Helical" evidence="8">
    <location>
        <begin position="31"/>
        <end position="53"/>
    </location>
</feature>
<dbReference type="InterPro" id="IPR038379">
    <property type="entry name" value="SecE_sf"/>
</dbReference>